<organism evidence="2 3">
    <name type="scientific">Ruminococcus albus</name>
    <dbReference type="NCBI Taxonomy" id="1264"/>
    <lineage>
        <taxon>Bacteria</taxon>
        <taxon>Bacillati</taxon>
        <taxon>Bacillota</taxon>
        <taxon>Clostridia</taxon>
        <taxon>Eubacteriales</taxon>
        <taxon>Oscillospiraceae</taxon>
        <taxon>Ruminococcus</taxon>
    </lineage>
</organism>
<reference evidence="2 3" key="1">
    <citation type="submission" date="2016-10" db="EMBL/GenBank/DDBJ databases">
        <authorList>
            <person name="de Groot N.N."/>
        </authorList>
    </citation>
    <scope>NUCLEOTIDE SEQUENCE [LARGE SCALE GENOMIC DNA]</scope>
    <source>
        <strain evidence="2 3">AR67</strain>
    </source>
</reference>
<dbReference type="OrthoDB" id="9801014at2"/>
<dbReference type="CDD" id="cd01949">
    <property type="entry name" value="GGDEF"/>
    <property type="match status" value="1"/>
</dbReference>
<dbReference type="NCBIfam" id="TIGR00254">
    <property type="entry name" value="GGDEF"/>
    <property type="match status" value="1"/>
</dbReference>
<evidence type="ECO:0000313" key="3">
    <source>
        <dbReference type="Proteomes" id="UP000182192"/>
    </source>
</evidence>
<evidence type="ECO:0000313" key="2">
    <source>
        <dbReference type="EMBL" id="SFC42805.1"/>
    </source>
</evidence>
<dbReference type="GO" id="GO:0005886">
    <property type="term" value="C:plasma membrane"/>
    <property type="evidence" value="ECO:0007669"/>
    <property type="project" value="TreeGrafter"/>
</dbReference>
<dbReference type="InterPro" id="IPR029016">
    <property type="entry name" value="GAF-like_dom_sf"/>
</dbReference>
<dbReference type="SUPFAM" id="SSF55073">
    <property type="entry name" value="Nucleotide cyclase"/>
    <property type="match status" value="1"/>
</dbReference>
<evidence type="ECO:0000259" key="1">
    <source>
        <dbReference type="PROSITE" id="PS50887"/>
    </source>
</evidence>
<feature type="domain" description="GGDEF" evidence="1">
    <location>
        <begin position="339"/>
        <end position="463"/>
    </location>
</feature>
<dbReference type="InterPro" id="IPR000160">
    <property type="entry name" value="GGDEF_dom"/>
</dbReference>
<dbReference type="InterPro" id="IPR043128">
    <property type="entry name" value="Rev_trsase/Diguanyl_cyclase"/>
</dbReference>
<dbReference type="PANTHER" id="PTHR45138">
    <property type="entry name" value="REGULATORY COMPONENTS OF SENSORY TRANSDUCTION SYSTEM"/>
    <property type="match status" value="1"/>
</dbReference>
<dbReference type="Gene3D" id="3.30.70.270">
    <property type="match status" value="1"/>
</dbReference>
<dbReference type="Pfam" id="PF00990">
    <property type="entry name" value="GGDEF"/>
    <property type="match status" value="1"/>
</dbReference>
<dbReference type="Gene3D" id="3.30.450.40">
    <property type="match status" value="1"/>
</dbReference>
<sequence>MDLDSILSVYKSKTCIISVERFPDGKYGNIRIAAGNKAHCDDMMNVMHRPFIPDSPYAEYFPENKNFEDFCCRCAFTGQPLHSYVSLPQMGLWLNMFLLPLESDKENIGYCIYSYDVTPEVDAEQRATLSADTSAAVLKTCIKLHGADNTSRTFQEVIEDIRGICDSNYCCILLIDEEERRCTTFCEAFKYDAPKNSIDNYNNDAFYDIVETWKDTIGDSTCIIIKDKEDMEWLRSINPVWHKSLTEAGAKSIVMFPLNHNGKLLGYMFASDFNVDNTVKIKETLELSTFFIASEIDNFLLLKRFEILSSMDMLTGVKNRNAMNNIVDEIKSGKKTMDAPYAILFTDLNGLKKVNDIEGHSAGDQLLQKVADVLQCVFFDSEIYRAGGDEFMILVERADKAEIESRLERLRNYSENEDEGHFAVGVCFVDGDMDILNAMRIADERMYDDKKEYYRRNPERKYR</sequence>
<dbReference type="PROSITE" id="PS50887">
    <property type="entry name" value="GGDEF"/>
    <property type="match status" value="1"/>
</dbReference>
<accession>A0A1I1J341</accession>
<name>A0A1I1J341_RUMAL</name>
<dbReference type="EMBL" id="FOKQ01000012">
    <property type="protein sequence ID" value="SFC42805.1"/>
    <property type="molecule type" value="Genomic_DNA"/>
</dbReference>
<proteinExistence type="predicted"/>
<gene>
    <name evidence="2" type="ORF">SAMN02910406_01713</name>
</gene>
<protein>
    <submittedName>
        <fullName evidence="2">Diguanylate cyclase (GGDEF) domain-containing protein</fullName>
    </submittedName>
</protein>
<dbReference type="SUPFAM" id="SSF55781">
    <property type="entry name" value="GAF domain-like"/>
    <property type="match status" value="1"/>
</dbReference>
<dbReference type="PANTHER" id="PTHR45138:SF9">
    <property type="entry name" value="DIGUANYLATE CYCLASE DGCM-RELATED"/>
    <property type="match status" value="1"/>
</dbReference>
<dbReference type="InterPro" id="IPR050469">
    <property type="entry name" value="Diguanylate_Cyclase"/>
</dbReference>
<dbReference type="GO" id="GO:0052621">
    <property type="term" value="F:diguanylate cyclase activity"/>
    <property type="evidence" value="ECO:0007669"/>
    <property type="project" value="TreeGrafter"/>
</dbReference>
<dbReference type="RefSeq" id="WP_074961154.1">
    <property type="nucleotide sequence ID" value="NZ_FOKQ01000012.1"/>
</dbReference>
<dbReference type="AlphaFoldDB" id="A0A1I1J341"/>
<dbReference type="GO" id="GO:1902201">
    <property type="term" value="P:negative regulation of bacterial-type flagellum-dependent cell motility"/>
    <property type="evidence" value="ECO:0007669"/>
    <property type="project" value="TreeGrafter"/>
</dbReference>
<dbReference type="Proteomes" id="UP000182192">
    <property type="component" value="Unassembled WGS sequence"/>
</dbReference>
<dbReference type="InterPro" id="IPR029787">
    <property type="entry name" value="Nucleotide_cyclase"/>
</dbReference>
<dbReference type="SMART" id="SM00267">
    <property type="entry name" value="GGDEF"/>
    <property type="match status" value="1"/>
</dbReference>
<dbReference type="GO" id="GO:0043709">
    <property type="term" value="P:cell adhesion involved in single-species biofilm formation"/>
    <property type="evidence" value="ECO:0007669"/>
    <property type="project" value="TreeGrafter"/>
</dbReference>